<protein>
    <submittedName>
        <fullName evidence="1">DUF938 domain-containing protein</fullName>
    </submittedName>
</protein>
<accession>A0A845MLR4</accession>
<organism evidence="1 2">
    <name type="scientific">Sneathiella chungangensis</name>
    <dbReference type="NCBI Taxonomy" id="1418234"/>
    <lineage>
        <taxon>Bacteria</taxon>
        <taxon>Pseudomonadati</taxon>
        <taxon>Pseudomonadota</taxon>
        <taxon>Alphaproteobacteria</taxon>
        <taxon>Sneathiellales</taxon>
        <taxon>Sneathiellaceae</taxon>
        <taxon>Sneathiella</taxon>
    </lineage>
</organism>
<dbReference type="AlphaFoldDB" id="A0A845MLR4"/>
<name>A0A845MLR4_9PROT</name>
<gene>
    <name evidence="1" type="ORF">GQF03_18405</name>
</gene>
<dbReference type="Gene3D" id="3.40.50.150">
    <property type="entry name" value="Vaccinia Virus protein VP39"/>
    <property type="match status" value="1"/>
</dbReference>
<reference evidence="1 2" key="1">
    <citation type="journal article" date="2014" name="Int. J. Syst. Evol. Microbiol.">
        <title>Sneathiella chungangensis sp. nov., isolated from a marine sand, and emended description of the genus Sneathiella.</title>
        <authorList>
            <person name="Siamphan C."/>
            <person name="Kim H."/>
            <person name="Lee J.S."/>
            <person name="Kim W."/>
        </authorList>
    </citation>
    <scope>NUCLEOTIDE SEQUENCE [LARGE SCALE GENOMIC DNA]</scope>
    <source>
        <strain evidence="1 2">KCTC 32476</strain>
    </source>
</reference>
<dbReference type="InterPro" id="IPR029063">
    <property type="entry name" value="SAM-dependent_MTases_sf"/>
</dbReference>
<dbReference type="Proteomes" id="UP000445696">
    <property type="component" value="Unassembled WGS sequence"/>
</dbReference>
<keyword evidence="2" id="KW-1185">Reference proteome</keyword>
<dbReference type="Pfam" id="PF06080">
    <property type="entry name" value="DUF938"/>
    <property type="match status" value="1"/>
</dbReference>
<dbReference type="EMBL" id="WTVA01000015">
    <property type="protein sequence ID" value="MZR24312.1"/>
    <property type="molecule type" value="Genomic_DNA"/>
</dbReference>
<dbReference type="PANTHER" id="PTHR20974">
    <property type="entry name" value="UPF0585 PROTEIN CG18661"/>
    <property type="match status" value="1"/>
</dbReference>
<sequence>MTDRRQFAPATERNRTPILNVLKAWLPETGTVLEIASGTGEHAVFFAPRITPVKWQPSNREIDQMESVTDWIAHSPSENLLPPVTLDVTDPLWPVEEAHYNGAPITAIFNANMIHISPWQTCEGLMAGAGRILPKGGRLILYGPFKYDGEHTSRSNEEFDGWLKARDGEFGVRDIRDVMDEASKNGIRHLIARPMPANNFLHLFEKT</sequence>
<dbReference type="OrthoDB" id="5525831at2"/>
<evidence type="ECO:0000313" key="2">
    <source>
        <dbReference type="Proteomes" id="UP000445696"/>
    </source>
</evidence>
<dbReference type="PANTHER" id="PTHR20974:SF0">
    <property type="entry name" value="UPF0585 PROTEIN CG18661"/>
    <property type="match status" value="1"/>
</dbReference>
<dbReference type="RefSeq" id="WP_161340757.1">
    <property type="nucleotide sequence ID" value="NZ_JBHSDG010000003.1"/>
</dbReference>
<dbReference type="InterPro" id="IPR010342">
    <property type="entry name" value="DUF938"/>
</dbReference>
<dbReference type="SUPFAM" id="SSF53335">
    <property type="entry name" value="S-adenosyl-L-methionine-dependent methyltransferases"/>
    <property type="match status" value="1"/>
</dbReference>
<comment type="caution">
    <text evidence="1">The sequence shown here is derived from an EMBL/GenBank/DDBJ whole genome shotgun (WGS) entry which is preliminary data.</text>
</comment>
<evidence type="ECO:0000313" key="1">
    <source>
        <dbReference type="EMBL" id="MZR24312.1"/>
    </source>
</evidence>
<proteinExistence type="predicted"/>